<evidence type="ECO:0000256" key="3">
    <source>
        <dbReference type="ARBA" id="ARBA00004286"/>
    </source>
</evidence>
<evidence type="ECO:0000256" key="4">
    <source>
        <dbReference type="ARBA" id="ARBA00006564"/>
    </source>
</evidence>
<dbReference type="SUPFAM" id="SSF50044">
    <property type="entry name" value="SH3-domain"/>
    <property type="match status" value="2"/>
</dbReference>
<dbReference type="GO" id="GO:0030527">
    <property type="term" value="F:structural constituent of chromatin"/>
    <property type="evidence" value="ECO:0007669"/>
    <property type="project" value="InterPro"/>
</dbReference>
<dbReference type="RefSeq" id="XP_031027991.1">
    <property type="nucleotide sequence ID" value="XM_031166210.1"/>
</dbReference>
<evidence type="ECO:0000256" key="9">
    <source>
        <dbReference type="ARBA" id="ARBA00023269"/>
    </source>
</evidence>
<dbReference type="PROSITE" id="PS00047">
    <property type="entry name" value="HISTONE_H4"/>
    <property type="match status" value="1"/>
</dbReference>
<keyword evidence="13" id="KW-1133">Transmembrane helix</keyword>
<comment type="function">
    <text evidence="1 11">Core component of nucleosome. Nucleosomes wrap and compact DNA into chromatin, limiting DNA accessibility to the cellular machineries which require DNA as a template. Histones thereby play a central role in transcription regulation, DNA repair, DNA replication and chromosomal stability. DNA accessibility is regulated via a complex set of post-translational modifications of histones, also called histone code, and nucleosome remodeling.</text>
</comment>
<keyword evidence="5 10" id="KW-0728">SH3 domain</keyword>
<evidence type="ECO:0000256" key="6">
    <source>
        <dbReference type="ARBA" id="ARBA00022454"/>
    </source>
</evidence>
<comment type="subunit">
    <text evidence="11">The nucleosome is a histone octamer containing two molecules each of H2A, H2B, H3 and H4 assembled in one H3-H4 heterotetramer and two H2A-H2B heterodimers. The octamer wraps approximately 147 bp of DNA.</text>
</comment>
<feature type="compositionally biased region" description="Polar residues" evidence="12">
    <location>
        <begin position="470"/>
        <end position="481"/>
    </location>
</feature>
<dbReference type="InterPro" id="IPR006652">
    <property type="entry name" value="Kelch_1"/>
</dbReference>
<dbReference type="PRINTS" id="PR00623">
    <property type="entry name" value="HISTONEH4"/>
</dbReference>
<name>A0A507CB40_9FUNG</name>
<evidence type="ECO:0000256" key="12">
    <source>
        <dbReference type="SAM" id="MobiDB-lite"/>
    </source>
</evidence>
<keyword evidence="6 11" id="KW-0158">Chromosome</keyword>
<feature type="transmembrane region" description="Helical" evidence="13">
    <location>
        <begin position="922"/>
        <end position="945"/>
    </location>
</feature>
<evidence type="ECO:0000259" key="14">
    <source>
        <dbReference type="PROSITE" id="PS50002"/>
    </source>
</evidence>
<dbReference type="OrthoDB" id="5595608at2759"/>
<keyword evidence="16" id="KW-1185">Reference proteome</keyword>
<evidence type="ECO:0000256" key="2">
    <source>
        <dbReference type="ARBA" id="ARBA00004123"/>
    </source>
</evidence>
<dbReference type="InterPro" id="IPR015915">
    <property type="entry name" value="Kelch-typ_b-propeller"/>
</dbReference>
<feature type="transmembrane region" description="Helical" evidence="13">
    <location>
        <begin position="314"/>
        <end position="338"/>
    </location>
</feature>
<organism evidence="15 16">
    <name type="scientific">Synchytrium microbalum</name>
    <dbReference type="NCBI Taxonomy" id="1806994"/>
    <lineage>
        <taxon>Eukaryota</taxon>
        <taxon>Fungi</taxon>
        <taxon>Fungi incertae sedis</taxon>
        <taxon>Chytridiomycota</taxon>
        <taxon>Chytridiomycota incertae sedis</taxon>
        <taxon>Chytridiomycetes</taxon>
        <taxon>Synchytriales</taxon>
        <taxon>Synchytriaceae</taxon>
        <taxon>Synchytrium</taxon>
    </lineage>
</organism>
<dbReference type="FunFam" id="1.10.20.10:FF:000002">
    <property type="entry name" value="Histone H4"/>
    <property type="match status" value="1"/>
</dbReference>
<feature type="compositionally biased region" description="Low complexity" evidence="12">
    <location>
        <begin position="1070"/>
        <end position="1103"/>
    </location>
</feature>
<feature type="region of interest" description="Disordered" evidence="12">
    <location>
        <begin position="389"/>
        <end position="408"/>
    </location>
</feature>
<evidence type="ECO:0000256" key="8">
    <source>
        <dbReference type="ARBA" id="ARBA00023242"/>
    </source>
</evidence>
<dbReference type="Pfam" id="PF14604">
    <property type="entry name" value="SH3_9"/>
    <property type="match status" value="2"/>
</dbReference>
<dbReference type="Gene3D" id="2.30.30.40">
    <property type="entry name" value="SH3 Domains"/>
    <property type="match status" value="2"/>
</dbReference>
<feature type="compositionally biased region" description="Low complexity" evidence="12">
    <location>
        <begin position="415"/>
        <end position="426"/>
    </location>
</feature>
<dbReference type="STRING" id="1806994.A0A507CB40"/>
<keyword evidence="9 11" id="KW-0544">Nucleosome core</keyword>
<dbReference type="InterPro" id="IPR001452">
    <property type="entry name" value="SH3_domain"/>
</dbReference>
<dbReference type="PROSITE" id="PS50002">
    <property type="entry name" value="SH3"/>
    <property type="match status" value="2"/>
</dbReference>
<dbReference type="GO" id="GO:0046982">
    <property type="term" value="F:protein heterodimerization activity"/>
    <property type="evidence" value="ECO:0007669"/>
    <property type="project" value="InterPro"/>
</dbReference>
<feature type="region of interest" description="Disordered" evidence="12">
    <location>
        <begin position="413"/>
        <end position="433"/>
    </location>
</feature>
<dbReference type="SMART" id="SM00612">
    <property type="entry name" value="Kelch"/>
    <property type="match status" value="1"/>
</dbReference>
<evidence type="ECO:0000256" key="1">
    <source>
        <dbReference type="ARBA" id="ARBA00002001"/>
    </source>
</evidence>
<comment type="similarity">
    <text evidence="4 11">Belongs to the histone H4 family.</text>
</comment>
<keyword evidence="13" id="KW-0472">Membrane</keyword>
<feature type="compositionally biased region" description="Polar residues" evidence="12">
    <location>
        <begin position="1244"/>
        <end position="1262"/>
    </location>
</feature>
<dbReference type="GO" id="GO:0003677">
    <property type="term" value="F:DNA binding"/>
    <property type="evidence" value="ECO:0007669"/>
    <property type="project" value="UniProtKB-KW"/>
</dbReference>
<dbReference type="PANTHER" id="PTHR10484">
    <property type="entry name" value="HISTONE H4"/>
    <property type="match status" value="1"/>
</dbReference>
<evidence type="ECO:0000313" key="16">
    <source>
        <dbReference type="Proteomes" id="UP000319731"/>
    </source>
</evidence>
<feature type="region of interest" description="Disordered" evidence="12">
    <location>
        <begin position="972"/>
        <end position="1056"/>
    </location>
</feature>
<comment type="caution">
    <text evidence="15">The sequence shown here is derived from an EMBL/GenBank/DDBJ whole genome shotgun (WGS) entry which is preliminary data.</text>
</comment>
<reference evidence="15 16" key="1">
    <citation type="journal article" date="2019" name="Sci. Rep.">
        <title>Comparative genomics of chytrid fungi reveal insights into the obligate biotrophic and pathogenic lifestyle of Synchytrium endobioticum.</title>
        <authorList>
            <person name="van de Vossenberg B.T.L.H."/>
            <person name="Warris S."/>
            <person name="Nguyen H.D.T."/>
            <person name="van Gent-Pelzer M.P.E."/>
            <person name="Joly D.L."/>
            <person name="van de Geest H.C."/>
            <person name="Bonants P.J.M."/>
            <person name="Smith D.S."/>
            <person name="Levesque C.A."/>
            <person name="van der Lee T.A.J."/>
        </authorList>
    </citation>
    <scope>NUCLEOTIDE SEQUENCE [LARGE SCALE GENOMIC DNA]</scope>
    <source>
        <strain evidence="15 16">JEL517</strain>
    </source>
</reference>
<dbReference type="CDD" id="cd22912">
    <property type="entry name" value="HFD_H4"/>
    <property type="match status" value="1"/>
</dbReference>
<dbReference type="GO" id="GO:0000786">
    <property type="term" value="C:nucleosome"/>
    <property type="evidence" value="ECO:0007669"/>
    <property type="project" value="UniProtKB-KW"/>
</dbReference>
<evidence type="ECO:0000256" key="13">
    <source>
        <dbReference type="SAM" id="Phobius"/>
    </source>
</evidence>
<comment type="subcellular location">
    <subcellularLocation>
        <location evidence="3">Chromosome</location>
    </subcellularLocation>
    <subcellularLocation>
        <location evidence="2">Nucleus</location>
    </subcellularLocation>
</comment>
<keyword evidence="13" id="KW-0812">Transmembrane</keyword>
<evidence type="ECO:0000256" key="7">
    <source>
        <dbReference type="ARBA" id="ARBA00023125"/>
    </source>
</evidence>
<dbReference type="GO" id="GO:0005634">
    <property type="term" value="C:nucleus"/>
    <property type="evidence" value="ECO:0007669"/>
    <property type="project" value="UniProtKB-SubCell"/>
</dbReference>
<evidence type="ECO:0000313" key="15">
    <source>
        <dbReference type="EMBL" id="TPX38277.1"/>
    </source>
</evidence>
<dbReference type="SMART" id="SM00326">
    <property type="entry name" value="SH3"/>
    <property type="match status" value="2"/>
</dbReference>
<dbReference type="SUPFAM" id="SSF47113">
    <property type="entry name" value="Histone-fold"/>
    <property type="match status" value="1"/>
</dbReference>
<feature type="region of interest" description="Disordered" evidence="12">
    <location>
        <begin position="271"/>
        <end position="309"/>
    </location>
</feature>
<keyword evidence="8 11" id="KW-0539">Nucleus</keyword>
<dbReference type="Pfam" id="PF24681">
    <property type="entry name" value="Kelch_KLHDC2_KLHL20_DRC7"/>
    <property type="match status" value="1"/>
</dbReference>
<feature type="region of interest" description="Disordered" evidence="12">
    <location>
        <begin position="1244"/>
        <end position="1275"/>
    </location>
</feature>
<dbReference type="Gene3D" id="1.10.20.10">
    <property type="entry name" value="Histone, subunit A"/>
    <property type="match status" value="1"/>
</dbReference>
<dbReference type="SUPFAM" id="SSF117281">
    <property type="entry name" value="Kelch motif"/>
    <property type="match status" value="1"/>
</dbReference>
<dbReference type="EMBL" id="QEAO01000001">
    <property type="protein sequence ID" value="TPX38277.1"/>
    <property type="molecule type" value="Genomic_DNA"/>
</dbReference>
<dbReference type="InterPro" id="IPR009072">
    <property type="entry name" value="Histone-fold"/>
</dbReference>
<evidence type="ECO:0000256" key="5">
    <source>
        <dbReference type="ARBA" id="ARBA00022443"/>
    </source>
</evidence>
<feature type="domain" description="SH3" evidence="14">
    <location>
        <begin position="1274"/>
        <end position="1335"/>
    </location>
</feature>
<dbReference type="GeneID" id="42001507"/>
<feature type="domain" description="SH3" evidence="14">
    <location>
        <begin position="505"/>
        <end position="566"/>
    </location>
</feature>
<evidence type="ECO:0000256" key="10">
    <source>
        <dbReference type="PROSITE-ProRule" id="PRU00192"/>
    </source>
</evidence>
<feature type="compositionally biased region" description="Polar residues" evidence="12">
    <location>
        <begin position="1017"/>
        <end position="1030"/>
    </location>
</feature>
<dbReference type="InterPro" id="IPR036028">
    <property type="entry name" value="SH3-like_dom_sf"/>
</dbReference>
<evidence type="ECO:0000256" key="11">
    <source>
        <dbReference type="RuleBase" id="RU000528"/>
    </source>
</evidence>
<sequence>MSGRGKGGKGLGKGGAKRHRKILRDNIQGITKPAIRRLARRGGVKRISGLIYEETRGVLKVFLENVIRDAVTYTEHAKRKTVTSLDVVYALKRQGRTLYGFGGSFGATSCTVTGSRVGCTSVPADGACVCDCCAGSNTCAQLFSGCSSNATKAAGYSGLTPSGPYIWTSGVAIFPIMIAAPGSPTGNLLASAPCISPDLPTGLSFVFNASVQSYQIQGTPQASVAIASYSIILIHTSDVLSAITAQAQVLAGTGIPSPSASIAVSPSLVASPSGSPTRSQTLPAASPSASGLPLPSTSSSSTPLASSSGSNVPIGAVIGGVLAAIVAVIIAGILCLVFGRRNGLMAATGNRPSGGGRSGYRPPVGKVMVPSDVELDGYANPIYAMPQTFPNTNHNNNGNMSRQRPASVVTAPLLSDSEGGSSSGYSTQPQPLRRVGHYSTAPRVAGGTQNVQPQPIQYATQPRVNTQQQNLGVGSSQQPLSAVSDAPPPAYQATQKGPSNTQVLAGETLMVCALAYTPRRDDEMELAVNDRVTVVEQYGDGWSYGINQRTGKQGFLPMNAMVPAVSTAAVNSVQGITYSNKALYTNTATGTAMPDVRDHTCGVDPDGAGKVAYCFGGTSTGQLPDRPVYAAGSLWALRFDVATSPSGIWTQQALTGVADVLVGRGMHSMTFLSSRIYVFGGKDSNGTAIAGNGQFITINPTTLATTTVGASGTAPTARYDHCAVRIGSTSMMVLFGTSKLNAASATTPTNALNDAYIYDATANSWSKVAYTGTTQPSVRSGARCAFLNNKIYVFGGQTDSNNVLGDTWYLDLSSNAWTQVVATNAPYARVGHAGAAVGVWMAVYGGNPAATATNGDTNIHFLDARTNAWQAVAPNFTVSGALVTFPSLTPSPGLLISSPYASATAVAAAASTSGSGLSTATIIGAAVSGAVVLAAIVAAMAYAFYRLRKLRGSDEDVRRDSKIGGVNQWRESVRPSFGGTSTMSERGGGGGTYSRDSDFSASLLGKAAPPLPPARSANPTRTTALGNTPPSLVAINPMMGGAGAAPSFQQQQQQNRDQLFQQNRDMLFQQQQQNQQYQHHVMPPQQQPAFQQQQQLLSPQQQHEALREQQQRELQLQQEKVLQQQREQQQREQLQREQQQQVFLAHQQPPSSHHIVPQQPFIIAPPPQLMQRPIAPEPPTNTNINNTPLGIPSYLRPISTATTITSLGGSSATSVDDRGGASALRQELSHVYDMAALDVNTSGGNNSSKIMRPDSQATSIATASRPVSFGSTADERPTHSAIAQYAPTMEDELALEVGDLVVLTAVFDDGWGVAVNQRTSRVGTVPVNYLAPLPK</sequence>
<dbReference type="Proteomes" id="UP000319731">
    <property type="component" value="Unassembled WGS sequence"/>
</dbReference>
<accession>A0A507CB40</accession>
<dbReference type="InterPro" id="IPR019809">
    <property type="entry name" value="Histone_H4_CS"/>
</dbReference>
<protein>
    <recommendedName>
        <fullName evidence="11">Histone H4</fullName>
    </recommendedName>
</protein>
<feature type="region of interest" description="Disordered" evidence="12">
    <location>
        <begin position="1070"/>
        <end position="1111"/>
    </location>
</feature>
<dbReference type="SMART" id="SM00417">
    <property type="entry name" value="H4"/>
    <property type="match status" value="1"/>
</dbReference>
<keyword evidence="7 11" id="KW-0238">DNA-binding</keyword>
<proteinExistence type="inferred from homology"/>
<dbReference type="InterPro" id="IPR001951">
    <property type="entry name" value="Histone_H4"/>
</dbReference>
<dbReference type="Gene3D" id="2.120.10.80">
    <property type="entry name" value="Kelch-type beta propeller"/>
    <property type="match status" value="1"/>
</dbReference>
<gene>
    <name evidence="15" type="ORF">SmJEL517_g00280</name>
</gene>
<feature type="region of interest" description="Disordered" evidence="12">
    <location>
        <begin position="470"/>
        <end position="498"/>
    </location>
</feature>